<proteinExistence type="predicted"/>
<feature type="signal peptide" evidence="2">
    <location>
        <begin position="1"/>
        <end position="27"/>
    </location>
</feature>
<organism evidence="3 4">
    <name type="scientific">Rhizobium jaguaris</name>
    <dbReference type="NCBI Taxonomy" id="1312183"/>
    <lineage>
        <taxon>Bacteria</taxon>
        <taxon>Pseudomonadati</taxon>
        <taxon>Pseudomonadota</taxon>
        <taxon>Alphaproteobacteria</taxon>
        <taxon>Hyphomicrobiales</taxon>
        <taxon>Rhizobiaceae</taxon>
        <taxon>Rhizobium/Agrobacterium group</taxon>
        <taxon>Rhizobium</taxon>
    </lineage>
</organism>
<evidence type="ECO:0000256" key="2">
    <source>
        <dbReference type="SAM" id="SignalP"/>
    </source>
</evidence>
<gene>
    <name evidence="3" type="ORF">CCGE525_09580</name>
</gene>
<evidence type="ECO:0000256" key="1">
    <source>
        <dbReference type="SAM" id="MobiDB-lite"/>
    </source>
</evidence>
<dbReference type="EMBL" id="CP032694">
    <property type="protein sequence ID" value="AYG59015.1"/>
    <property type="molecule type" value="Genomic_DNA"/>
</dbReference>
<protein>
    <recommendedName>
        <fullName evidence="5">Lipoprotein</fullName>
    </recommendedName>
</protein>
<sequence length="269" mass="27392">MCDRPILSGNKKLASAIAAAMSFVMLAGCATTSDKPQQTAEVTPQPSAAEQLADALNTKAEAKRQKGEVAYRDPLVHSVHGAQPQMVAQQTGSQAYFPAAPAGATPVATDAPAGIAGLVTQPTAVNANRSSIYSTPAPITVNPDGTLANTQPGAGQPQGPTPIMRSVYSMPPGALQNVTPQQGDGGMPVDQTSQAVIPPPVIRNAAYTSGSPMKPTADATPSKIMPVRGSNARKIDSKEALMLAHIVASKGQGQDGKPLITQAQSGAGL</sequence>
<accession>A0A387FNZ3</accession>
<feature type="region of interest" description="Disordered" evidence="1">
    <location>
        <begin position="250"/>
        <end position="269"/>
    </location>
</feature>
<name>A0A387FNZ3_9HYPH</name>
<keyword evidence="4" id="KW-1185">Reference proteome</keyword>
<dbReference type="AlphaFoldDB" id="A0A387FNZ3"/>
<dbReference type="PROSITE" id="PS51257">
    <property type="entry name" value="PROKAR_LIPOPROTEIN"/>
    <property type="match status" value="1"/>
</dbReference>
<evidence type="ECO:0008006" key="5">
    <source>
        <dbReference type="Google" id="ProtNLM"/>
    </source>
</evidence>
<evidence type="ECO:0000313" key="4">
    <source>
        <dbReference type="Proteomes" id="UP000282195"/>
    </source>
</evidence>
<dbReference type="KEGG" id="rjg:CCGE525_09580"/>
<feature type="chain" id="PRO_5017462955" description="Lipoprotein" evidence="2">
    <location>
        <begin position="28"/>
        <end position="269"/>
    </location>
</feature>
<keyword evidence="2" id="KW-0732">Signal</keyword>
<dbReference type="OrthoDB" id="8401302at2"/>
<dbReference type="Proteomes" id="UP000282195">
    <property type="component" value="Chromosome"/>
</dbReference>
<evidence type="ECO:0000313" key="3">
    <source>
        <dbReference type="EMBL" id="AYG59015.1"/>
    </source>
</evidence>
<reference evidence="3 4" key="1">
    <citation type="submission" date="2018-10" db="EMBL/GenBank/DDBJ databases">
        <title>Rhizobium etli, R. leguminosarum and a new Rhizobium genospecies from Phaseolus dumosus.</title>
        <authorList>
            <person name="Ramirez-Puebla S.T."/>
            <person name="Rogel-Hernandez M.A."/>
            <person name="Guerrero G."/>
            <person name="Ormeno-Orrillo E."/>
            <person name="Martinez-Romero J.C."/>
            <person name="Negrete-Yankelevich S."/>
            <person name="Martinez-Romero E."/>
        </authorList>
    </citation>
    <scope>NUCLEOTIDE SEQUENCE [LARGE SCALE GENOMIC DNA]</scope>
    <source>
        <strain evidence="3 4">CCGE525</strain>
    </source>
</reference>